<reference evidence="1 2" key="1">
    <citation type="submission" date="2020-04" db="EMBL/GenBank/DDBJ databases">
        <title>Description of novel Gluconacetobacter.</title>
        <authorList>
            <person name="Sombolestani A."/>
        </authorList>
    </citation>
    <scope>NUCLEOTIDE SEQUENCE [LARGE SCALE GENOMIC DNA]</scope>
    <source>
        <strain evidence="1 2">LMG 19747</strain>
    </source>
</reference>
<evidence type="ECO:0000313" key="1">
    <source>
        <dbReference type="EMBL" id="MBB2162787.1"/>
    </source>
</evidence>
<dbReference type="EMBL" id="JABEQJ010000056">
    <property type="protein sequence ID" value="MBB2162787.1"/>
    <property type="molecule type" value="Genomic_DNA"/>
</dbReference>
<accession>A0A7W4IHA5</accession>
<sequence>MSVDRNVVSLVDAVIEKHSTGSIEDVIQLLPKSMCHVLQEPSVFGTYQPNIVRLMYPEREWCIYDERYREIRDKVIPAITEHSYIENLLLDEPVRLPCFCSQMANVAALIIGRLFGGEVYILRNIYVNYLYLPERWHSINAVPENGRIRYFDASAYAQVINPKNQRITRPEKLEGFDAADVRRDFIVSERWLQEHPYRRELIERGSFLRDTFYPSPLAGTRDDEFFQVIRIEPRQKRNPCSGGKPCVVA</sequence>
<dbReference type="AlphaFoldDB" id="A0A7W4IHA5"/>
<dbReference type="RefSeq" id="WP_182999602.1">
    <property type="nucleotide sequence ID" value="NZ_JABEQJ010000056.1"/>
</dbReference>
<dbReference type="Proteomes" id="UP000589085">
    <property type="component" value="Unassembled WGS sequence"/>
</dbReference>
<gene>
    <name evidence="1" type="ORF">HLH48_22070</name>
</gene>
<organism evidence="1 2">
    <name type="scientific">Gluconacetobacter sacchari</name>
    <dbReference type="NCBI Taxonomy" id="92759"/>
    <lineage>
        <taxon>Bacteria</taxon>
        <taxon>Pseudomonadati</taxon>
        <taxon>Pseudomonadota</taxon>
        <taxon>Alphaproteobacteria</taxon>
        <taxon>Acetobacterales</taxon>
        <taxon>Acetobacteraceae</taxon>
        <taxon>Gluconacetobacter</taxon>
    </lineage>
</organism>
<name>A0A7W4IHA5_9PROT</name>
<protein>
    <recommendedName>
        <fullName evidence="3">Transglutaminase-like domain-containing protein</fullName>
    </recommendedName>
</protein>
<proteinExistence type="predicted"/>
<comment type="caution">
    <text evidence="1">The sequence shown here is derived from an EMBL/GenBank/DDBJ whole genome shotgun (WGS) entry which is preliminary data.</text>
</comment>
<evidence type="ECO:0000313" key="2">
    <source>
        <dbReference type="Proteomes" id="UP000589085"/>
    </source>
</evidence>
<evidence type="ECO:0008006" key="3">
    <source>
        <dbReference type="Google" id="ProtNLM"/>
    </source>
</evidence>